<feature type="binding site" evidence="3">
    <location>
        <position position="297"/>
    </location>
    <ligand>
        <name>Zn(2+)</name>
        <dbReference type="ChEBI" id="CHEBI:29105"/>
    </ligand>
</feature>
<feature type="domain" description="Hcy-binding" evidence="4">
    <location>
        <begin position="4"/>
        <end position="312"/>
    </location>
</feature>
<dbReference type="EMBL" id="CP014034">
    <property type="protein sequence ID" value="AMF92446.1"/>
    <property type="molecule type" value="Genomic_DNA"/>
</dbReference>
<dbReference type="Pfam" id="PF02574">
    <property type="entry name" value="S-methyl_trans"/>
    <property type="match status" value="1"/>
</dbReference>
<dbReference type="EMBL" id="UHIP01000002">
    <property type="protein sequence ID" value="SUQ27293.1"/>
    <property type="molecule type" value="Genomic_DNA"/>
</dbReference>
<dbReference type="AlphaFoldDB" id="A0AAX2LXR6"/>
<reference evidence="7" key="1">
    <citation type="submission" date="2015-12" db="EMBL/GenBank/DDBJ databases">
        <title>FDA dAtabase for Regulatory Grade micrObial Sequences (FDA-ARGOS): Supporting development and validation of Infectious Disease Dx tests.</title>
        <authorList>
            <person name="Hoffmann M."/>
            <person name="Allard M."/>
            <person name="Evans P."/>
            <person name="Brown E."/>
            <person name="Tallon L.J."/>
            <person name="Sadzewicz L."/>
            <person name="Sengamalay N."/>
            <person name="Ott S."/>
            <person name="Godinez A."/>
            <person name="Nagaraj S."/>
            <person name="Vyas G."/>
            <person name="Aluvathingal J."/>
            <person name="Nadendla S."/>
            <person name="Geyer C."/>
            <person name="Sichtig H."/>
        </authorList>
    </citation>
    <scope>NUCLEOTIDE SEQUENCE [LARGE SCALE GENOMIC DNA]</scope>
    <source>
        <strain evidence="7">ATCC 33809</strain>
    </source>
</reference>
<dbReference type="GO" id="GO:0008168">
    <property type="term" value="F:methyltransferase activity"/>
    <property type="evidence" value="ECO:0007669"/>
    <property type="project" value="UniProtKB-UniRule"/>
</dbReference>
<dbReference type="PANTHER" id="PTHR11103:SF18">
    <property type="entry name" value="SLR1189 PROTEIN"/>
    <property type="match status" value="1"/>
</dbReference>
<dbReference type="Proteomes" id="UP000254626">
    <property type="component" value="Unassembled WGS sequence"/>
</dbReference>
<evidence type="ECO:0000256" key="2">
    <source>
        <dbReference type="ARBA" id="ARBA00022679"/>
    </source>
</evidence>
<evidence type="ECO:0000313" key="5">
    <source>
        <dbReference type="EMBL" id="AMF92446.1"/>
    </source>
</evidence>
<evidence type="ECO:0000313" key="8">
    <source>
        <dbReference type="Proteomes" id="UP000254626"/>
    </source>
</evidence>
<evidence type="ECO:0000259" key="4">
    <source>
        <dbReference type="PROSITE" id="PS50970"/>
    </source>
</evidence>
<protein>
    <submittedName>
        <fullName evidence="6">Homocysteine S-methyltransferase</fullName>
    </submittedName>
</protein>
<dbReference type="SUPFAM" id="SSF82282">
    <property type="entry name" value="Homocysteine S-methyltransferase"/>
    <property type="match status" value="1"/>
</dbReference>
<feature type="binding site" evidence="3">
    <location>
        <position position="227"/>
    </location>
    <ligand>
        <name>Zn(2+)</name>
        <dbReference type="ChEBI" id="CHEBI:29105"/>
    </ligand>
</feature>
<feature type="binding site" evidence="3">
    <location>
        <position position="298"/>
    </location>
    <ligand>
        <name>Zn(2+)</name>
        <dbReference type="ChEBI" id="CHEBI:29105"/>
    </ligand>
</feature>
<keyword evidence="7" id="KW-1185">Reference proteome</keyword>
<reference evidence="6 8" key="3">
    <citation type="submission" date="2018-06" db="EMBL/GenBank/DDBJ databases">
        <authorList>
            <consortium name="Pathogen Informatics"/>
            <person name="Doyle S."/>
        </authorList>
    </citation>
    <scope>NUCLEOTIDE SEQUENCE [LARGE SCALE GENOMIC DNA]</scope>
    <source>
        <strain evidence="6 8">NCTC11327</strain>
    </source>
</reference>
<evidence type="ECO:0000313" key="7">
    <source>
        <dbReference type="Proteomes" id="UP000057088"/>
    </source>
</evidence>
<dbReference type="KEGG" id="vfl:AL536_02905"/>
<dbReference type="Gene3D" id="3.20.20.330">
    <property type="entry name" value="Homocysteine-binding-like domain"/>
    <property type="match status" value="1"/>
</dbReference>
<keyword evidence="3" id="KW-0862">Zinc</keyword>
<dbReference type="InterPro" id="IPR003726">
    <property type="entry name" value="HCY_dom"/>
</dbReference>
<keyword evidence="3" id="KW-0479">Metal-binding</keyword>
<dbReference type="GeneID" id="29384005"/>
<keyword evidence="2 3" id="KW-0808">Transferase</keyword>
<evidence type="ECO:0000256" key="3">
    <source>
        <dbReference type="PROSITE-ProRule" id="PRU00333"/>
    </source>
</evidence>
<evidence type="ECO:0000313" key="6">
    <source>
        <dbReference type="EMBL" id="SUQ27293.1"/>
    </source>
</evidence>
<organism evidence="6 8">
    <name type="scientific">Vibrio fluvialis</name>
    <dbReference type="NCBI Taxonomy" id="676"/>
    <lineage>
        <taxon>Bacteria</taxon>
        <taxon>Pseudomonadati</taxon>
        <taxon>Pseudomonadota</taxon>
        <taxon>Gammaproteobacteria</taxon>
        <taxon>Vibrionales</taxon>
        <taxon>Vibrionaceae</taxon>
        <taxon>Vibrio</taxon>
    </lineage>
</organism>
<dbReference type="InterPro" id="IPR036589">
    <property type="entry name" value="HCY_dom_sf"/>
</dbReference>
<reference evidence="5" key="2">
    <citation type="submission" date="2018-01" db="EMBL/GenBank/DDBJ databases">
        <title>FDA dAtabase for Regulatory Grade micrObial Sequences (FDA-ARGOS): Supporting development and validation of Infectious Disease Dx tests.</title>
        <authorList>
            <person name="Hoffmann M."/>
            <person name="Allard M."/>
            <person name="Evans P."/>
            <person name="Brown E."/>
            <person name="Tallon L."/>
            <person name="Sadzewicz L."/>
            <person name="Sengamalay N."/>
            <person name="Ott S."/>
            <person name="Godinez A."/>
            <person name="Nagaraj S."/>
            <person name="Vyas G."/>
            <person name="Aluvathingal J."/>
            <person name="Nadendla S."/>
            <person name="Geyer C."/>
            <person name="Sichtig H."/>
        </authorList>
    </citation>
    <scope>NUCLEOTIDE SEQUENCE</scope>
    <source>
        <strain evidence="5">ATCC 33809</strain>
    </source>
</reference>
<comment type="cofactor">
    <cofactor evidence="3">
        <name>Zn(2+)</name>
        <dbReference type="ChEBI" id="CHEBI:29105"/>
    </cofactor>
</comment>
<accession>A0AAX2LXR6</accession>
<gene>
    <name evidence="5" type="ORF">AL536_02905</name>
    <name evidence="6" type="ORF">NCTC11327_04166</name>
</gene>
<keyword evidence="1 3" id="KW-0489">Methyltransferase</keyword>
<dbReference type="GO" id="GO:0046872">
    <property type="term" value="F:metal ion binding"/>
    <property type="evidence" value="ECO:0007669"/>
    <property type="project" value="UniProtKB-KW"/>
</dbReference>
<evidence type="ECO:0000256" key="1">
    <source>
        <dbReference type="ARBA" id="ARBA00022603"/>
    </source>
</evidence>
<dbReference type="PROSITE" id="PS50970">
    <property type="entry name" value="HCY"/>
    <property type="match status" value="1"/>
</dbReference>
<name>A0AAX2LXR6_VIBFL</name>
<dbReference type="Proteomes" id="UP000057088">
    <property type="component" value="Chromosome 1"/>
</dbReference>
<dbReference type="PANTHER" id="PTHR11103">
    <property type="entry name" value="SLR1189 PROTEIN"/>
    <property type="match status" value="1"/>
</dbReference>
<proteinExistence type="predicted"/>
<dbReference type="RefSeq" id="WP_020332444.1">
    <property type="nucleotide sequence ID" value="NZ_AP028132.1"/>
</dbReference>
<dbReference type="GO" id="GO:0032259">
    <property type="term" value="P:methylation"/>
    <property type="evidence" value="ECO:0007669"/>
    <property type="project" value="UniProtKB-KW"/>
</dbReference>
<sequence>MAKYRQALPQLQHSFFMTDGGLETTLIYLDNCELPYFAAFLLFQSEEGEEALRRYFKSYAELARKHEIGLILETATWRSNPYWGGILGYSLAELEEENRKAVSLLLDVRQEYESSHTPVVISGCIGPRGDGYVAEERMSDEEAEDYHEFQIHTFAETAADMVTALTLTYADEAIGIVRAAKRMHIPVVISFTVETDGRLPSGQLLSAAIQQVDLETQFYPAYYMINCAHPQHFIAAVSTDDLWVRRIHGVRANASKLSHSELNECEELDDGDPVELSEDYSRLLGKQLTNVNIVGGCCGTDQRHVDHIVSACLPVFLRRASS</sequence>